<dbReference type="PANTHER" id="PTHR36615">
    <property type="entry name" value="PROTEIN, PUTATIVE-RELATED"/>
    <property type="match status" value="1"/>
</dbReference>
<dbReference type="EMBL" id="CM007654">
    <property type="protein sequence ID" value="ONI10293.1"/>
    <property type="molecule type" value="Genomic_DNA"/>
</dbReference>
<keyword evidence="3" id="KW-1185">Reference proteome</keyword>
<reference evidence="2 3" key="1">
    <citation type="journal article" date="2013" name="Nat. Genet.">
        <title>The high-quality draft genome of peach (Prunus persica) identifies unique patterns of genetic diversity, domestication and genome evolution.</title>
        <authorList>
            <consortium name="International Peach Genome Initiative"/>
            <person name="Verde I."/>
            <person name="Abbott A.G."/>
            <person name="Scalabrin S."/>
            <person name="Jung S."/>
            <person name="Shu S."/>
            <person name="Marroni F."/>
            <person name="Zhebentyayeva T."/>
            <person name="Dettori M.T."/>
            <person name="Grimwood J."/>
            <person name="Cattonaro F."/>
            <person name="Zuccolo A."/>
            <person name="Rossini L."/>
            <person name="Jenkins J."/>
            <person name="Vendramin E."/>
            <person name="Meisel L.A."/>
            <person name="Decroocq V."/>
            <person name="Sosinski B."/>
            <person name="Prochnik S."/>
            <person name="Mitros T."/>
            <person name="Policriti A."/>
            <person name="Cipriani G."/>
            <person name="Dondini L."/>
            <person name="Ficklin S."/>
            <person name="Goodstein D.M."/>
            <person name="Xuan P."/>
            <person name="Del Fabbro C."/>
            <person name="Aramini V."/>
            <person name="Copetti D."/>
            <person name="Gonzalez S."/>
            <person name="Horner D.S."/>
            <person name="Falchi R."/>
            <person name="Lucas S."/>
            <person name="Mica E."/>
            <person name="Maldonado J."/>
            <person name="Lazzari B."/>
            <person name="Bielenberg D."/>
            <person name="Pirona R."/>
            <person name="Miculan M."/>
            <person name="Barakat A."/>
            <person name="Testolin R."/>
            <person name="Stella A."/>
            <person name="Tartarini S."/>
            <person name="Tonutti P."/>
            <person name="Arus P."/>
            <person name="Orellana A."/>
            <person name="Wells C."/>
            <person name="Main D."/>
            <person name="Vizzotto G."/>
            <person name="Silva H."/>
            <person name="Salamini F."/>
            <person name="Schmutz J."/>
            <person name="Morgante M."/>
            <person name="Rokhsar D.S."/>
        </authorList>
    </citation>
    <scope>NUCLEOTIDE SEQUENCE [LARGE SCALE GENOMIC DNA]</scope>
    <source>
        <strain evidence="3">cv. Nemared</strain>
    </source>
</reference>
<name>A0A251PFD5_PRUPE</name>
<dbReference type="Gramene" id="ONI10293">
    <property type="protein sequence ID" value="ONI10293"/>
    <property type="gene ID" value="PRUPE_4G039200"/>
</dbReference>
<protein>
    <submittedName>
        <fullName evidence="2">Uncharacterized protein</fullName>
    </submittedName>
</protein>
<dbReference type="AlphaFoldDB" id="A0A251PFD5"/>
<organism evidence="2 3">
    <name type="scientific">Prunus persica</name>
    <name type="common">Peach</name>
    <name type="synonym">Amygdalus persica</name>
    <dbReference type="NCBI Taxonomy" id="3760"/>
    <lineage>
        <taxon>Eukaryota</taxon>
        <taxon>Viridiplantae</taxon>
        <taxon>Streptophyta</taxon>
        <taxon>Embryophyta</taxon>
        <taxon>Tracheophyta</taxon>
        <taxon>Spermatophyta</taxon>
        <taxon>Magnoliopsida</taxon>
        <taxon>eudicotyledons</taxon>
        <taxon>Gunneridae</taxon>
        <taxon>Pentapetalae</taxon>
        <taxon>rosids</taxon>
        <taxon>fabids</taxon>
        <taxon>Rosales</taxon>
        <taxon>Rosaceae</taxon>
        <taxon>Amygdaloideae</taxon>
        <taxon>Amygdaleae</taxon>
        <taxon>Prunus</taxon>
    </lineage>
</organism>
<sequence length="66" mass="7017">MEGATATAGRAMMNGGDLSRRLSGRPIPKRGQVKMGIVVGLANSVASIFGPHRRRPSMHSQSRNNS</sequence>
<evidence type="ECO:0000313" key="3">
    <source>
        <dbReference type="Proteomes" id="UP000006882"/>
    </source>
</evidence>
<feature type="region of interest" description="Disordered" evidence="1">
    <location>
        <begin position="1"/>
        <end position="32"/>
    </location>
</feature>
<accession>A0A251PFD5</accession>
<proteinExistence type="predicted"/>
<dbReference type="Proteomes" id="UP000006882">
    <property type="component" value="Chromosome G4"/>
</dbReference>
<dbReference type="PANTHER" id="PTHR36615:SF7">
    <property type="entry name" value="PROTEIN, PUTATIVE-RELATED"/>
    <property type="match status" value="1"/>
</dbReference>
<evidence type="ECO:0000256" key="1">
    <source>
        <dbReference type="SAM" id="MobiDB-lite"/>
    </source>
</evidence>
<evidence type="ECO:0000313" key="2">
    <source>
        <dbReference type="EMBL" id="ONI10293.1"/>
    </source>
</evidence>
<gene>
    <name evidence="2" type="ORF">PRUPE_4G039200</name>
</gene>